<feature type="domain" description="7,8-dihydro-6-hydroxymethylpterin-pyrophosphokinase" evidence="13">
    <location>
        <begin position="104"/>
        <end position="115"/>
    </location>
</feature>
<evidence type="ECO:0000313" key="15">
    <source>
        <dbReference type="Proteomes" id="UP000059074"/>
    </source>
</evidence>
<dbReference type="AlphaFoldDB" id="A0A109BIW7"/>
<dbReference type="EMBL" id="LMTR01000045">
    <property type="protein sequence ID" value="KWT69496.1"/>
    <property type="molecule type" value="Genomic_DNA"/>
</dbReference>
<dbReference type="Proteomes" id="UP000059074">
    <property type="component" value="Unassembled WGS sequence"/>
</dbReference>
<evidence type="ECO:0000313" key="14">
    <source>
        <dbReference type="EMBL" id="KWT69496.1"/>
    </source>
</evidence>
<evidence type="ECO:0000256" key="2">
    <source>
        <dbReference type="ARBA" id="ARBA00005810"/>
    </source>
</evidence>
<evidence type="ECO:0000256" key="7">
    <source>
        <dbReference type="ARBA" id="ARBA00022777"/>
    </source>
</evidence>
<evidence type="ECO:0000256" key="3">
    <source>
        <dbReference type="ARBA" id="ARBA00013253"/>
    </source>
</evidence>
<dbReference type="NCBIfam" id="TIGR01498">
    <property type="entry name" value="folK"/>
    <property type="match status" value="1"/>
</dbReference>
<dbReference type="STRING" id="121290.APY04_1579"/>
<evidence type="ECO:0000256" key="6">
    <source>
        <dbReference type="ARBA" id="ARBA00022741"/>
    </source>
</evidence>
<dbReference type="InterPro" id="IPR035907">
    <property type="entry name" value="Hppk_sf"/>
</dbReference>
<keyword evidence="5 14" id="KW-0808">Transferase</keyword>
<comment type="caution">
    <text evidence="14">The sequence shown here is derived from an EMBL/GenBank/DDBJ whole genome shotgun (WGS) entry which is preliminary data.</text>
</comment>
<reference evidence="14 15" key="1">
    <citation type="submission" date="2015-10" db="EMBL/GenBank/DDBJ databases">
        <title>Transcriptomic analysis of a linuron degrading triple-species bacterial consortium.</title>
        <authorList>
            <person name="Albers P."/>
        </authorList>
    </citation>
    <scope>NUCLEOTIDE SEQUENCE [LARGE SCALE GENOMIC DNA]</scope>
    <source>
        <strain evidence="14 15">WDL6</strain>
    </source>
</reference>
<evidence type="ECO:0000259" key="13">
    <source>
        <dbReference type="PROSITE" id="PS00794"/>
    </source>
</evidence>
<dbReference type="RefSeq" id="WP_068461265.1">
    <property type="nucleotide sequence ID" value="NZ_LMTR01000045.1"/>
</dbReference>
<accession>A0A109BIW7</accession>
<name>A0A109BIW7_HYPSL</name>
<protein>
    <recommendedName>
        <fullName evidence="4">2-amino-4-hydroxy-6-hydroxymethyldihydropteridine pyrophosphokinase</fullName>
        <ecNumber evidence="3">2.7.6.3</ecNumber>
    </recommendedName>
    <alternativeName>
        <fullName evidence="11">6-hydroxymethyl-7,8-dihydropterin pyrophosphokinase</fullName>
    </alternativeName>
    <alternativeName>
        <fullName evidence="12">7,8-dihydro-6-hydroxymethylpterin-pyrophosphokinase</fullName>
    </alternativeName>
</protein>
<dbReference type="PANTHER" id="PTHR43071">
    <property type="entry name" value="2-AMINO-4-HYDROXY-6-HYDROXYMETHYLDIHYDROPTERIDINE PYROPHOSPHOKINASE"/>
    <property type="match status" value="1"/>
</dbReference>
<evidence type="ECO:0000256" key="5">
    <source>
        <dbReference type="ARBA" id="ARBA00022679"/>
    </source>
</evidence>
<dbReference type="PROSITE" id="PS00794">
    <property type="entry name" value="HPPK"/>
    <property type="match status" value="1"/>
</dbReference>
<organism evidence="14 15">
    <name type="scientific">Hyphomicrobium sulfonivorans</name>
    <dbReference type="NCBI Taxonomy" id="121290"/>
    <lineage>
        <taxon>Bacteria</taxon>
        <taxon>Pseudomonadati</taxon>
        <taxon>Pseudomonadota</taxon>
        <taxon>Alphaproteobacteria</taxon>
        <taxon>Hyphomicrobiales</taxon>
        <taxon>Hyphomicrobiaceae</taxon>
        <taxon>Hyphomicrobium</taxon>
    </lineage>
</organism>
<evidence type="ECO:0000256" key="8">
    <source>
        <dbReference type="ARBA" id="ARBA00022840"/>
    </source>
</evidence>
<dbReference type="CDD" id="cd00483">
    <property type="entry name" value="HPPK"/>
    <property type="match status" value="1"/>
</dbReference>
<evidence type="ECO:0000256" key="4">
    <source>
        <dbReference type="ARBA" id="ARBA00016218"/>
    </source>
</evidence>
<dbReference type="PANTHER" id="PTHR43071:SF1">
    <property type="entry name" value="2-AMINO-4-HYDROXY-6-HYDROXYMETHYLDIHYDROPTERIDINE PYROPHOSPHOKINASE"/>
    <property type="match status" value="1"/>
</dbReference>
<evidence type="ECO:0000256" key="1">
    <source>
        <dbReference type="ARBA" id="ARBA00005051"/>
    </source>
</evidence>
<keyword evidence="6" id="KW-0547">Nucleotide-binding</keyword>
<evidence type="ECO:0000256" key="12">
    <source>
        <dbReference type="ARBA" id="ARBA00033413"/>
    </source>
</evidence>
<dbReference type="SUPFAM" id="SSF55083">
    <property type="entry name" value="6-hydroxymethyl-7,8-dihydropterin pyrophosphokinase, HPPK"/>
    <property type="match status" value="1"/>
</dbReference>
<keyword evidence="8" id="KW-0067">ATP-binding</keyword>
<dbReference type="GO" id="GO:0016301">
    <property type="term" value="F:kinase activity"/>
    <property type="evidence" value="ECO:0007669"/>
    <property type="project" value="UniProtKB-KW"/>
</dbReference>
<sequence>MKHVFPAPSSATPNGLAFDSIVALGSNMGDKTANIDRAIALLTQSGEVRLVARSGDYATPPWGKTDQDWFVNAAMSVKTELTPHDLLARCKQIEREMGRVEIERWGPRVIDLDVLVYRDTILSTPELTLPHPHIGARAFVLGPLMDIAPDLVIGGRTVRELYDAVDKTGMERLD</sequence>
<dbReference type="UniPathway" id="UPA00077">
    <property type="reaction ID" value="UER00155"/>
</dbReference>
<comment type="pathway">
    <text evidence="1">Cofactor biosynthesis; tetrahydrofolate biosynthesis; 2-amino-4-hydroxy-6-hydroxymethyl-7,8-dihydropteridine diphosphate from 7,8-dihydroneopterin triphosphate: step 4/4.</text>
</comment>
<keyword evidence="15" id="KW-1185">Reference proteome</keyword>
<dbReference type="GO" id="GO:0046656">
    <property type="term" value="P:folic acid biosynthetic process"/>
    <property type="evidence" value="ECO:0007669"/>
    <property type="project" value="UniProtKB-KW"/>
</dbReference>
<dbReference type="GO" id="GO:0046654">
    <property type="term" value="P:tetrahydrofolate biosynthetic process"/>
    <property type="evidence" value="ECO:0007669"/>
    <property type="project" value="UniProtKB-UniPathway"/>
</dbReference>
<keyword evidence="7 14" id="KW-0418">Kinase</keyword>
<dbReference type="GO" id="GO:0005524">
    <property type="term" value="F:ATP binding"/>
    <property type="evidence" value="ECO:0007669"/>
    <property type="project" value="UniProtKB-KW"/>
</dbReference>
<dbReference type="Gene3D" id="3.30.70.560">
    <property type="entry name" value="7,8-Dihydro-6-hydroxymethylpterin-pyrophosphokinase HPPK"/>
    <property type="match status" value="1"/>
</dbReference>
<evidence type="ECO:0000256" key="10">
    <source>
        <dbReference type="ARBA" id="ARBA00029409"/>
    </source>
</evidence>
<dbReference type="EC" id="2.7.6.3" evidence="3"/>
<evidence type="ECO:0000256" key="9">
    <source>
        <dbReference type="ARBA" id="ARBA00022909"/>
    </source>
</evidence>
<dbReference type="InterPro" id="IPR000550">
    <property type="entry name" value="Hppk"/>
</dbReference>
<evidence type="ECO:0000256" key="11">
    <source>
        <dbReference type="ARBA" id="ARBA00029766"/>
    </source>
</evidence>
<dbReference type="OrthoDB" id="9808041at2"/>
<dbReference type="Pfam" id="PF01288">
    <property type="entry name" value="HPPK"/>
    <property type="match status" value="1"/>
</dbReference>
<dbReference type="PATRIC" id="fig|121290.4.peg.2823"/>
<comment type="similarity">
    <text evidence="2">Belongs to the HPPK family.</text>
</comment>
<keyword evidence="9" id="KW-0289">Folate biosynthesis</keyword>
<comment type="function">
    <text evidence="10">Catalyzes the transfer of pyrophosphate from adenosine triphosphate (ATP) to 6-hydroxymethyl-7,8-dihydropterin, an enzymatic step in folate biosynthesis pathway.</text>
</comment>
<gene>
    <name evidence="14" type="ORF">APY04_1579</name>
</gene>
<proteinExistence type="inferred from homology"/>
<dbReference type="GO" id="GO:0003848">
    <property type="term" value="F:2-amino-4-hydroxy-6-hydroxymethyldihydropteridine diphosphokinase activity"/>
    <property type="evidence" value="ECO:0007669"/>
    <property type="project" value="UniProtKB-EC"/>
</dbReference>